<comment type="caution">
    <text evidence="3">The sequence shown here is derived from an EMBL/GenBank/DDBJ whole genome shotgun (WGS) entry which is preliminary data.</text>
</comment>
<dbReference type="STRING" id="41688.A0A2N3MYS7"/>
<dbReference type="AlphaFoldDB" id="A0A2N3MYS7"/>
<name>A0A2N3MYS7_9PEZI</name>
<dbReference type="InterPro" id="IPR029058">
    <property type="entry name" value="AB_hydrolase_fold"/>
</dbReference>
<dbReference type="OrthoDB" id="437457at2759"/>
<dbReference type="VEuPathDB" id="FungiDB:jhhlp_008703"/>
<dbReference type="InParanoid" id="A0A2N3MYS7"/>
<dbReference type="EMBL" id="NLAX01001623">
    <property type="protein sequence ID" value="PKS05329.1"/>
    <property type="molecule type" value="Genomic_DNA"/>
</dbReference>
<protein>
    <recommendedName>
        <fullName evidence="2">Phospholipase/carboxylesterase/thioesterase domain-containing protein</fullName>
    </recommendedName>
</protein>
<dbReference type="GO" id="GO:0008474">
    <property type="term" value="F:palmitoyl-(protein) hydrolase activity"/>
    <property type="evidence" value="ECO:0007669"/>
    <property type="project" value="TreeGrafter"/>
</dbReference>
<dbReference type="PANTHER" id="PTHR10655">
    <property type="entry name" value="LYSOPHOSPHOLIPASE-RELATED"/>
    <property type="match status" value="1"/>
</dbReference>
<dbReference type="InterPro" id="IPR003140">
    <property type="entry name" value="PLipase/COase/thioEstase"/>
</dbReference>
<dbReference type="SUPFAM" id="SSF53474">
    <property type="entry name" value="alpha/beta-Hydrolases"/>
    <property type="match status" value="1"/>
</dbReference>
<evidence type="ECO:0000313" key="4">
    <source>
        <dbReference type="Proteomes" id="UP000233524"/>
    </source>
</evidence>
<proteinExistence type="inferred from homology"/>
<dbReference type="Proteomes" id="UP000233524">
    <property type="component" value="Unassembled WGS sequence"/>
</dbReference>
<sequence length="261" mass="28476">MAPKIPTDADFTSLEPNLHLAISFPSPPESTTTFLILFHGFGDNESSFINFARAMNLPSVTAIAVRGPSVLPPSLLPDPSSSANHFHWGDDVNIDPSTGDIDADPGFERAKTKVLDTLIRGLLITKLGWEMDDIILFGFGQGGSFALGLAAAIANPPRLQEIKEEEDPRTFKGWLKGVVSIGGPLPLSMVSTLSARKKSNSRVLLVQVTGDDVEATEREFESVKRVKWHRSGVDMPRKREEMLPIMAFLAEALSPQHSFGR</sequence>
<dbReference type="GO" id="GO:0005737">
    <property type="term" value="C:cytoplasm"/>
    <property type="evidence" value="ECO:0007669"/>
    <property type="project" value="TreeGrafter"/>
</dbReference>
<dbReference type="InterPro" id="IPR050565">
    <property type="entry name" value="LYPA1-2/EST-like"/>
</dbReference>
<evidence type="ECO:0000256" key="1">
    <source>
        <dbReference type="ARBA" id="ARBA00006499"/>
    </source>
</evidence>
<organism evidence="3 4">
    <name type="scientific">Lomentospora prolificans</name>
    <dbReference type="NCBI Taxonomy" id="41688"/>
    <lineage>
        <taxon>Eukaryota</taxon>
        <taxon>Fungi</taxon>
        <taxon>Dikarya</taxon>
        <taxon>Ascomycota</taxon>
        <taxon>Pezizomycotina</taxon>
        <taxon>Sordariomycetes</taxon>
        <taxon>Hypocreomycetidae</taxon>
        <taxon>Microascales</taxon>
        <taxon>Microascaceae</taxon>
        <taxon>Lomentospora</taxon>
    </lineage>
</organism>
<gene>
    <name evidence="3" type="ORF">jhhlp_008703</name>
</gene>
<dbReference type="Pfam" id="PF02230">
    <property type="entry name" value="Abhydrolase_2"/>
    <property type="match status" value="1"/>
</dbReference>
<evidence type="ECO:0000313" key="3">
    <source>
        <dbReference type="EMBL" id="PKS05329.1"/>
    </source>
</evidence>
<dbReference type="PANTHER" id="PTHR10655:SF67">
    <property type="entry name" value="PHOSPHOLIPASE_CARBOXYLESTERASE SUPERFAMILY (AFU_ORTHOLOGUE AFUA_5G09340)"/>
    <property type="match status" value="1"/>
</dbReference>
<comment type="similarity">
    <text evidence="1">Belongs to the AB hydrolase superfamily. AB hydrolase 2 family.</text>
</comment>
<keyword evidence="4" id="KW-1185">Reference proteome</keyword>
<evidence type="ECO:0000259" key="2">
    <source>
        <dbReference type="Pfam" id="PF02230"/>
    </source>
</evidence>
<accession>A0A2N3MYS7</accession>
<dbReference type="Gene3D" id="3.40.50.1820">
    <property type="entry name" value="alpha/beta hydrolase"/>
    <property type="match status" value="1"/>
</dbReference>
<reference evidence="3 4" key="1">
    <citation type="journal article" date="2017" name="G3 (Bethesda)">
        <title>First Draft Genome Sequence of the Pathogenic Fungus Lomentospora prolificans (Formerly Scedosporium prolificans).</title>
        <authorList>
            <person name="Luo R."/>
            <person name="Zimin A."/>
            <person name="Workman R."/>
            <person name="Fan Y."/>
            <person name="Pertea G."/>
            <person name="Grossman N."/>
            <person name="Wear M.P."/>
            <person name="Jia B."/>
            <person name="Miller H."/>
            <person name="Casadevall A."/>
            <person name="Timp W."/>
            <person name="Zhang S.X."/>
            <person name="Salzberg S.L."/>
        </authorList>
    </citation>
    <scope>NUCLEOTIDE SEQUENCE [LARGE SCALE GENOMIC DNA]</scope>
    <source>
        <strain evidence="3 4">JHH-5317</strain>
    </source>
</reference>
<feature type="domain" description="Phospholipase/carboxylesterase/thioesterase" evidence="2">
    <location>
        <begin position="27"/>
        <end position="151"/>
    </location>
</feature>
<dbReference type="GO" id="GO:0052689">
    <property type="term" value="F:carboxylic ester hydrolase activity"/>
    <property type="evidence" value="ECO:0007669"/>
    <property type="project" value="TreeGrafter"/>
</dbReference>